<dbReference type="SUPFAM" id="SSF56519">
    <property type="entry name" value="Penicillin binding protein dimerisation domain"/>
    <property type="match status" value="1"/>
</dbReference>
<dbReference type="Pfam" id="PF05223">
    <property type="entry name" value="MecA_N"/>
    <property type="match status" value="1"/>
</dbReference>
<dbReference type="InterPro" id="IPR007887">
    <property type="entry name" value="MecA_N"/>
</dbReference>
<dbReference type="Pfam" id="PF03717">
    <property type="entry name" value="PBP_dimer"/>
    <property type="match status" value="1"/>
</dbReference>
<dbReference type="RefSeq" id="WP_264143068.1">
    <property type="nucleotide sequence ID" value="NZ_JAOYEY010000038.1"/>
</dbReference>
<dbReference type="InterPro" id="IPR050515">
    <property type="entry name" value="Beta-lactam/transpept"/>
</dbReference>
<comment type="similarity">
    <text evidence="3">Belongs to the transpeptidase family.</text>
</comment>
<proteinExistence type="inferred from homology"/>
<evidence type="ECO:0000313" key="12">
    <source>
        <dbReference type="Proteomes" id="UP001526147"/>
    </source>
</evidence>
<dbReference type="InterPro" id="IPR032710">
    <property type="entry name" value="NTF2-like_dom_sf"/>
</dbReference>
<comment type="pathway">
    <text evidence="2">Cell wall biogenesis; peptidoglycan biosynthesis.</text>
</comment>
<evidence type="ECO:0000259" key="9">
    <source>
        <dbReference type="Pfam" id="PF03717"/>
    </source>
</evidence>
<keyword evidence="7" id="KW-0732">Signal</keyword>
<dbReference type="PANTHER" id="PTHR30627">
    <property type="entry name" value="PEPTIDOGLYCAN D,D-TRANSPEPTIDASE"/>
    <property type="match status" value="1"/>
</dbReference>
<evidence type="ECO:0000256" key="1">
    <source>
        <dbReference type="ARBA" id="ARBA00004370"/>
    </source>
</evidence>
<dbReference type="SUPFAM" id="SSF56601">
    <property type="entry name" value="beta-lactamase/transpeptidase-like"/>
    <property type="match status" value="1"/>
</dbReference>
<evidence type="ECO:0000256" key="4">
    <source>
        <dbReference type="ARBA" id="ARBA00012448"/>
    </source>
</evidence>
<gene>
    <name evidence="11" type="ORF">OIH86_12650</name>
</gene>
<dbReference type="EC" id="3.4.16.4" evidence="4"/>
<accession>A0ABT3DHH3</accession>
<protein>
    <recommendedName>
        <fullName evidence="4">serine-type D-Ala-D-Ala carboxypeptidase</fullName>
        <ecNumber evidence="4">3.4.16.4</ecNumber>
    </recommendedName>
</protein>
<dbReference type="SUPFAM" id="SSF54427">
    <property type="entry name" value="NTF2-like"/>
    <property type="match status" value="1"/>
</dbReference>
<dbReference type="Proteomes" id="UP001526147">
    <property type="component" value="Unassembled WGS sequence"/>
</dbReference>
<comment type="caution">
    <text evidence="11">The sequence shown here is derived from an EMBL/GenBank/DDBJ whole genome shotgun (WGS) entry which is preliminary data.</text>
</comment>
<dbReference type="Pfam" id="PF00905">
    <property type="entry name" value="Transpeptidase"/>
    <property type="match status" value="1"/>
</dbReference>
<evidence type="ECO:0000259" key="10">
    <source>
        <dbReference type="Pfam" id="PF05223"/>
    </source>
</evidence>
<dbReference type="InterPro" id="IPR012338">
    <property type="entry name" value="Beta-lactam/transpept-like"/>
</dbReference>
<feature type="chain" id="PRO_5045603151" description="serine-type D-Ala-D-Ala carboxypeptidase" evidence="7">
    <location>
        <begin position="22"/>
        <end position="672"/>
    </location>
</feature>
<feature type="signal peptide" evidence="7">
    <location>
        <begin position="1"/>
        <end position="21"/>
    </location>
</feature>
<reference evidence="11 12" key="1">
    <citation type="submission" date="2022-10" db="EMBL/GenBank/DDBJ databases">
        <title>Draft genome assembly of moderately radiation resistant bacterium Metabacillus halosaccharovorans.</title>
        <authorList>
            <person name="Pal S."/>
            <person name="Gopinathan A."/>
        </authorList>
    </citation>
    <scope>NUCLEOTIDE SEQUENCE [LARGE SCALE GENOMIC DNA]</scope>
    <source>
        <strain evidence="11 12">VITHBRA001</strain>
    </source>
</reference>
<keyword evidence="5" id="KW-0472">Membrane</keyword>
<feature type="domain" description="Penicillin-binding protein dimerisation" evidence="9">
    <location>
        <begin position="156"/>
        <end position="313"/>
    </location>
</feature>
<dbReference type="Gene3D" id="3.40.710.10">
    <property type="entry name" value="DD-peptidase/beta-lactamase superfamily"/>
    <property type="match status" value="1"/>
</dbReference>
<evidence type="ECO:0000256" key="3">
    <source>
        <dbReference type="ARBA" id="ARBA00007171"/>
    </source>
</evidence>
<dbReference type="Gene3D" id="3.30.1390.30">
    <property type="entry name" value="Penicillin-binding protein 2a, domain 3"/>
    <property type="match status" value="1"/>
</dbReference>
<dbReference type="Gene3D" id="3.10.450.100">
    <property type="entry name" value="NTF2-like, domain 1"/>
    <property type="match status" value="1"/>
</dbReference>
<feature type="domain" description="Penicillin-binding protein transpeptidase" evidence="8">
    <location>
        <begin position="352"/>
        <end position="666"/>
    </location>
</feature>
<organism evidence="11 12">
    <name type="scientific">Metabacillus halosaccharovorans</name>
    <dbReference type="NCBI Taxonomy" id="930124"/>
    <lineage>
        <taxon>Bacteria</taxon>
        <taxon>Bacillati</taxon>
        <taxon>Bacillota</taxon>
        <taxon>Bacilli</taxon>
        <taxon>Bacillales</taxon>
        <taxon>Bacillaceae</taxon>
        <taxon>Metabacillus</taxon>
    </lineage>
</organism>
<dbReference type="Gene3D" id="3.90.1310.10">
    <property type="entry name" value="Penicillin-binding protein 2a (Domain 2)"/>
    <property type="match status" value="1"/>
</dbReference>
<evidence type="ECO:0000259" key="8">
    <source>
        <dbReference type="Pfam" id="PF00905"/>
    </source>
</evidence>
<feature type="domain" description="NTF2-like N-terminal transpeptidase" evidence="10">
    <location>
        <begin position="25"/>
        <end position="147"/>
    </location>
</feature>
<dbReference type="InterPro" id="IPR005311">
    <property type="entry name" value="PBP_dimer"/>
</dbReference>
<evidence type="ECO:0000313" key="11">
    <source>
        <dbReference type="EMBL" id="MCV9886488.1"/>
    </source>
</evidence>
<evidence type="ECO:0000256" key="6">
    <source>
        <dbReference type="ARBA" id="ARBA00034000"/>
    </source>
</evidence>
<keyword evidence="12" id="KW-1185">Reference proteome</keyword>
<sequence>MRKSLIAFVFFVLLIVLSACSEAPTAADRFSEYIKLWNDQKFSEMYDKLSSNAKEEITKEDFVSRYEGIYEGVSVNELKVEFDKPEEEKIDDKATEVSYPFSLSMETVAGQISFEQDVQIVQEETEDGEDWFISWSPTMIFPQLEGNEEVRVSSASPERGQIFDEKNKGLAVNGLAYEIGIVPGNLPENRDETIEKIAKILSMDVKEIEDKLSQSWVQPELFVPIKKIDPQQQELLAELISIPSIQKKDVPARFYPYGEAAAHLTGYIGSITAEQLEELKDEGYSSQSLVGKAGLEQVFESRLKGETGYTIYVEGTDKIIAEKPPENGEDIQVTIDGELQKQLFDQLKGEAGTAVAMDPLTGETLALVSSPSYNPNEFIYGLSSSQYAALSDHPQKPLMARFNKTFSPGSSLKPIIASIGLKAGKLDPDAEKQITGLTWKKDASWGNYSITRVSDADSNVNLKDALIYSDNIYFAQLALDIGAQEMVNGLKQFGFEEDIDFPFPITTSSISNGNLSNEQLLADSGYGQGEILMSPFHLTAAYTTYVNNGSMIKPYLEVTEEAKTSFWKESITKKENNHILLSNLKEVVNNPNGTAYKPKVDSLQIAGKTGTAELKQSKEDKTGKENGWFVAVNTDNPKLLVTMMIEDVKDRGGSHYVVPKVKEVMKQYLSNE</sequence>
<dbReference type="InterPro" id="IPR001460">
    <property type="entry name" value="PCN-bd_Tpept"/>
</dbReference>
<evidence type="ECO:0000256" key="5">
    <source>
        <dbReference type="ARBA" id="ARBA00023136"/>
    </source>
</evidence>
<dbReference type="PANTHER" id="PTHR30627:SF25">
    <property type="entry name" value="PENICILLIN-BINDING PROTEIN 3"/>
    <property type="match status" value="1"/>
</dbReference>
<dbReference type="PROSITE" id="PS51257">
    <property type="entry name" value="PROKAR_LIPOPROTEIN"/>
    <property type="match status" value="1"/>
</dbReference>
<comment type="catalytic activity">
    <reaction evidence="6">
        <text>Preferential cleavage: (Ac)2-L-Lys-D-Ala-|-D-Ala. Also transpeptidation of peptidyl-alanyl moieties that are N-acyl substituents of D-alanine.</text>
        <dbReference type="EC" id="3.4.16.4"/>
    </reaction>
</comment>
<name>A0ABT3DHH3_9BACI</name>
<evidence type="ECO:0000256" key="2">
    <source>
        <dbReference type="ARBA" id="ARBA00004752"/>
    </source>
</evidence>
<dbReference type="InterPro" id="IPR036138">
    <property type="entry name" value="PBP_dimer_sf"/>
</dbReference>
<evidence type="ECO:0000256" key="7">
    <source>
        <dbReference type="SAM" id="SignalP"/>
    </source>
</evidence>
<dbReference type="EMBL" id="JAOYEY010000038">
    <property type="protein sequence ID" value="MCV9886488.1"/>
    <property type="molecule type" value="Genomic_DNA"/>
</dbReference>
<comment type="subcellular location">
    <subcellularLocation>
        <location evidence="1">Membrane</location>
    </subcellularLocation>
</comment>